<gene>
    <name evidence="2" type="ORF">Ctob_013989</name>
</gene>
<evidence type="ECO:0000313" key="2">
    <source>
        <dbReference type="EMBL" id="KOO28156.1"/>
    </source>
</evidence>
<evidence type="ECO:0000256" key="1">
    <source>
        <dbReference type="SAM" id="MobiDB-lite"/>
    </source>
</evidence>
<accession>A0A0M0JNJ2</accession>
<dbReference type="AlphaFoldDB" id="A0A0M0JNJ2"/>
<feature type="region of interest" description="Disordered" evidence="1">
    <location>
        <begin position="93"/>
        <end position="187"/>
    </location>
</feature>
<organism evidence="2 3">
    <name type="scientific">Chrysochromulina tobinii</name>
    <dbReference type="NCBI Taxonomy" id="1460289"/>
    <lineage>
        <taxon>Eukaryota</taxon>
        <taxon>Haptista</taxon>
        <taxon>Haptophyta</taxon>
        <taxon>Prymnesiophyceae</taxon>
        <taxon>Prymnesiales</taxon>
        <taxon>Chrysochromulinaceae</taxon>
        <taxon>Chrysochromulina</taxon>
    </lineage>
</organism>
<comment type="caution">
    <text evidence="2">The sequence shown here is derived from an EMBL/GenBank/DDBJ whole genome shotgun (WGS) entry which is preliminary data.</text>
</comment>
<dbReference type="EMBL" id="JWZX01002611">
    <property type="protein sequence ID" value="KOO28156.1"/>
    <property type="molecule type" value="Genomic_DNA"/>
</dbReference>
<proteinExistence type="predicted"/>
<protein>
    <submittedName>
        <fullName evidence="2">Uncharacterized protein</fullName>
    </submittedName>
</protein>
<keyword evidence="3" id="KW-1185">Reference proteome</keyword>
<dbReference type="Proteomes" id="UP000037460">
    <property type="component" value="Unassembled WGS sequence"/>
</dbReference>
<reference evidence="3" key="1">
    <citation type="journal article" date="2015" name="PLoS Genet.">
        <title>Genome Sequence and Transcriptome Analyses of Chrysochromulina tobin: Metabolic Tools for Enhanced Algal Fitness in the Prominent Order Prymnesiales (Haptophyceae).</title>
        <authorList>
            <person name="Hovde B.T."/>
            <person name="Deodato C.R."/>
            <person name="Hunsperger H.M."/>
            <person name="Ryken S.A."/>
            <person name="Yost W."/>
            <person name="Jha R.K."/>
            <person name="Patterson J."/>
            <person name="Monnat R.J. Jr."/>
            <person name="Barlow S.B."/>
            <person name="Starkenburg S.R."/>
            <person name="Cattolico R.A."/>
        </authorList>
    </citation>
    <scope>NUCLEOTIDE SEQUENCE</scope>
    <source>
        <strain evidence="3">CCMP291</strain>
    </source>
</reference>
<evidence type="ECO:0000313" key="3">
    <source>
        <dbReference type="Proteomes" id="UP000037460"/>
    </source>
</evidence>
<name>A0A0M0JNJ2_9EUKA</name>
<feature type="compositionally biased region" description="Low complexity" evidence="1">
    <location>
        <begin position="171"/>
        <end position="180"/>
    </location>
</feature>
<sequence length="187" mass="18187">MACAEGASAVLVPAGALSSILDQLVALRADNAALRAEVSAIAHRIGGGGGRGAGKRARTADGDAEQLRRLFGNKPKRAVSKAAAARALEAAKAGALTGASSPRKAAEGSSGSSGSAGGATVRHPYAQTSPKALTADAPRAAAAAVTPAASKGREGKALTDAPGFAPKRPLAEAPVPAAAPKRAKLSA</sequence>
<feature type="compositionally biased region" description="Low complexity" evidence="1">
    <location>
        <begin position="132"/>
        <end position="149"/>
    </location>
</feature>